<evidence type="ECO:0000259" key="3">
    <source>
        <dbReference type="PROSITE" id="PS51459"/>
    </source>
</evidence>
<evidence type="ECO:0000313" key="4">
    <source>
        <dbReference type="EMBL" id="RDB71989.1"/>
    </source>
</evidence>
<reference evidence="4 5" key="1">
    <citation type="journal article" date="2018" name="Elife">
        <title>Discovery and characterization of a prevalent human gut bacterial enzyme sufficient for the inactivation of a family of plant toxins.</title>
        <authorList>
            <person name="Koppel N."/>
            <person name="Bisanz J.E."/>
            <person name="Pandelia M.E."/>
            <person name="Turnbaugh P.J."/>
            <person name="Balskus E.P."/>
        </authorList>
    </citation>
    <scope>NUCLEOTIDE SEQUENCE [LARGE SCALE GENOMIC DNA]</scope>
    <source>
        <strain evidence="4 5">W1 BHI 6</strain>
    </source>
</reference>
<dbReference type="InterPro" id="IPR036388">
    <property type="entry name" value="WH-like_DNA-bd_sf"/>
</dbReference>
<evidence type="ECO:0000256" key="1">
    <source>
        <dbReference type="PIRSR" id="PIRSR640198-1"/>
    </source>
</evidence>
<dbReference type="Gene3D" id="1.10.3290.10">
    <property type="entry name" value="Fido-like domain"/>
    <property type="match status" value="1"/>
</dbReference>
<feature type="domain" description="Fido" evidence="3">
    <location>
        <begin position="139"/>
        <end position="291"/>
    </location>
</feature>
<dbReference type="RefSeq" id="WP_114533295.1">
    <property type="nucleotide sequence ID" value="NZ_JADNER010000010.1"/>
</dbReference>
<accession>A0A369MMK0</accession>
<dbReference type="PANTHER" id="PTHR13504:SF40">
    <property type="entry name" value="FIDO DOMAIN-CONTAINING PROTEIN"/>
    <property type="match status" value="1"/>
</dbReference>
<dbReference type="InterPro" id="IPR040198">
    <property type="entry name" value="Fido_containing"/>
</dbReference>
<dbReference type="PROSITE" id="PS51459">
    <property type="entry name" value="FIDO"/>
    <property type="match status" value="1"/>
</dbReference>
<evidence type="ECO:0000256" key="2">
    <source>
        <dbReference type="PIRSR" id="PIRSR640198-2"/>
    </source>
</evidence>
<gene>
    <name evidence="4" type="ORF">C1875_04680</name>
</gene>
<dbReference type="SUPFAM" id="SSF140931">
    <property type="entry name" value="Fic-like"/>
    <property type="match status" value="1"/>
</dbReference>
<dbReference type="Gene3D" id="1.10.10.10">
    <property type="entry name" value="Winged helix-like DNA-binding domain superfamily/Winged helix DNA-binding domain"/>
    <property type="match status" value="1"/>
</dbReference>
<dbReference type="AlphaFoldDB" id="A0A369MMK0"/>
<feature type="binding site" evidence="2">
    <location>
        <position position="281"/>
    </location>
    <ligand>
        <name>ATP</name>
        <dbReference type="ChEBI" id="CHEBI:30616"/>
    </ligand>
</feature>
<proteinExistence type="predicted"/>
<feature type="binding site" evidence="2">
    <location>
        <begin position="232"/>
        <end position="239"/>
    </location>
    <ligand>
        <name>ATP</name>
        <dbReference type="ChEBI" id="CHEBI:30616"/>
    </ligand>
</feature>
<feature type="active site" evidence="1">
    <location>
        <position position="228"/>
    </location>
</feature>
<comment type="caution">
    <text evidence="4">The sequence shown here is derived from an EMBL/GenBank/DDBJ whole genome shotgun (WGS) entry which is preliminary data.</text>
</comment>
<dbReference type="SUPFAM" id="SSF46785">
    <property type="entry name" value="Winged helix' DNA-binding domain"/>
    <property type="match status" value="1"/>
</dbReference>
<keyword evidence="2" id="KW-0547">Nucleotide-binding</keyword>
<protein>
    <submittedName>
        <fullName evidence="4">Cell filamentation protein Fic</fullName>
    </submittedName>
</protein>
<dbReference type="EMBL" id="PPTU01000005">
    <property type="protein sequence ID" value="RDB71989.1"/>
    <property type="molecule type" value="Genomic_DNA"/>
</dbReference>
<evidence type="ECO:0000313" key="5">
    <source>
        <dbReference type="Proteomes" id="UP000253970"/>
    </source>
</evidence>
<dbReference type="Proteomes" id="UP000253970">
    <property type="component" value="Unassembled WGS sequence"/>
</dbReference>
<organism evidence="4 5">
    <name type="scientific">Eggerthella lenta</name>
    <name type="common">Eubacterium lentum</name>
    <dbReference type="NCBI Taxonomy" id="84112"/>
    <lineage>
        <taxon>Bacteria</taxon>
        <taxon>Bacillati</taxon>
        <taxon>Actinomycetota</taxon>
        <taxon>Coriobacteriia</taxon>
        <taxon>Eggerthellales</taxon>
        <taxon>Eggerthellaceae</taxon>
        <taxon>Eggerthella</taxon>
    </lineage>
</organism>
<keyword evidence="2" id="KW-0067">ATP-binding</keyword>
<dbReference type="InterPro" id="IPR003812">
    <property type="entry name" value="Fido"/>
</dbReference>
<sequence length="403" mass="46086">MAYRDLRKIFHGYPKTYATEYESRFNSDQSHKVGFDVSGSPAFFVMTPEIYQAAIDAAKIDKEIYQLILSLPGKAIQSYRESNLIDEIVITNEIEGVRSTRREIGDVLERLEENDKRGRFHGLVQKYQMLSREEDIAICTCADVRSIYDDLVLDEVARGNPDHVPDGTLFRKGPVSVCDATGIPIHKGMEPESKITLCLEKALNILNDTDIEPIARVSLFHFLFGYIHPFYDGNGRTNRFISSYVLSKEYEPLIGFRLSYAVKQDIEKYYRGYTVCEHPLNKGDLTPFVIAFSEIIVSAMESMRNSLRELRNMLEEGERMAEIVFAKDEKAIEIASVLVTAALFAFNGITMAELTYTFDASRQTMYKKLAPFKERGVLVAQKEGRKTYYRMDLDALRRLADQQ</sequence>
<feature type="binding site" evidence="2">
    <location>
        <begin position="269"/>
        <end position="270"/>
    </location>
    <ligand>
        <name>ATP</name>
        <dbReference type="ChEBI" id="CHEBI:30616"/>
    </ligand>
</feature>
<dbReference type="InterPro" id="IPR036390">
    <property type="entry name" value="WH_DNA-bd_sf"/>
</dbReference>
<dbReference type="GO" id="GO:0005524">
    <property type="term" value="F:ATP binding"/>
    <property type="evidence" value="ECO:0007669"/>
    <property type="project" value="UniProtKB-KW"/>
</dbReference>
<dbReference type="Pfam" id="PF02661">
    <property type="entry name" value="Fic"/>
    <property type="match status" value="1"/>
</dbReference>
<name>A0A369MMK0_EGGLN</name>
<dbReference type="InterPro" id="IPR036597">
    <property type="entry name" value="Fido-like_dom_sf"/>
</dbReference>
<dbReference type="PANTHER" id="PTHR13504">
    <property type="entry name" value="FIDO DOMAIN-CONTAINING PROTEIN DDB_G0283145"/>
    <property type="match status" value="1"/>
</dbReference>